<evidence type="ECO:0000313" key="2">
    <source>
        <dbReference type="Proteomes" id="UP000190080"/>
    </source>
</evidence>
<dbReference type="EMBL" id="MZGV01000001">
    <property type="protein sequence ID" value="OPJ65068.1"/>
    <property type="molecule type" value="Genomic_DNA"/>
</dbReference>
<organism evidence="1 2">
    <name type="scientific">Clostridium oryzae</name>
    <dbReference type="NCBI Taxonomy" id="1450648"/>
    <lineage>
        <taxon>Bacteria</taxon>
        <taxon>Bacillati</taxon>
        <taxon>Bacillota</taxon>
        <taxon>Clostridia</taxon>
        <taxon>Eubacteriales</taxon>
        <taxon>Clostridiaceae</taxon>
        <taxon>Clostridium</taxon>
    </lineage>
</organism>
<dbReference type="Proteomes" id="UP000190080">
    <property type="component" value="Unassembled WGS sequence"/>
</dbReference>
<sequence length="86" mass="9629">MDNEILSILKSIQSDIKDVKTRQDEVYQIVNALAHSAEVNRAEHDKMINDIAHIKGNIEAIRKDLSTVEVVTANNYADLAKLKAVK</sequence>
<proteinExistence type="predicted"/>
<keyword evidence="2" id="KW-1185">Reference proteome</keyword>
<accession>A0A1V4IYC4</accession>
<dbReference type="AlphaFoldDB" id="A0A1V4IYC4"/>
<dbReference type="RefSeq" id="WP_079421590.1">
    <property type="nucleotide sequence ID" value="NZ_MZGV01000001.1"/>
</dbReference>
<evidence type="ECO:0000313" key="1">
    <source>
        <dbReference type="EMBL" id="OPJ65068.1"/>
    </source>
</evidence>
<name>A0A1V4IYC4_9CLOT</name>
<gene>
    <name evidence="1" type="ORF">CLORY_00680</name>
</gene>
<reference evidence="1 2" key="1">
    <citation type="submission" date="2017-03" db="EMBL/GenBank/DDBJ databases">
        <title>Genome sequence of Clostridium oryzae DSM 28571.</title>
        <authorList>
            <person name="Poehlein A."/>
            <person name="Daniel R."/>
        </authorList>
    </citation>
    <scope>NUCLEOTIDE SEQUENCE [LARGE SCALE GENOMIC DNA]</scope>
    <source>
        <strain evidence="1 2">DSM 28571</strain>
    </source>
</reference>
<dbReference type="STRING" id="1450648.CLORY_00680"/>
<comment type="caution">
    <text evidence="1">The sequence shown here is derived from an EMBL/GenBank/DDBJ whole genome shotgun (WGS) entry which is preliminary data.</text>
</comment>
<dbReference type="OrthoDB" id="1708171at2"/>
<protein>
    <submittedName>
        <fullName evidence="1">Uncharacterized protein</fullName>
    </submittedName>
</protein>